<feature type="compositionally biased region" description="Basic residues" evidence="1">
    <location>
        <begin position="11"/>
        <end position="23"/>
    </location>
</feature>
<accession>A0A6A6GJW4</accession>
<feature type="region of interest" description="Disordered" evidence="1">
    <location>
        <begin position="55"/>
        <end position="77"/>
    </location>
</feature>
<keyword evidence="3" id="KW-1185">Reference proteome</keyword>
<reference evidence="3" key="1">
    <citation type="journal article" date="2020" name="Stud. Mycol.">
        <title>101 Dothideomycetes genomes: A test case for predicting lifestyles and emergence of pathogens.</title>
        <authorList>
            <person name="Haridas S."/>
            <person name="Albert R."/>
            <person name="Binder M."/>
            <person name="Bloem J."/>
            <person name="LaButti K."/>
            <person name="Salamov A."/>
            <person name="Andreopoulos B."/>
            <person name="Baker S."/>
            <person name="Barry K."/>
            <person name="Bills G."/>
            <person name="Bluhm B."/>
            <person name="Cannon C."/>
            <person name="Castanera R."/>
            <person name="Culley D."/>
            <person name="Daum C."/>
            <person name="Ezra D."/>
            <person name="Gonzalez J."/>
            <person name="Henrissat B."/>
            <person name="Kuo A."/>
            <person name="Liang C."/>
            <person name="Lipzen A."/>
            <person name="Lutzoni F."/>
            <person name="Magnuson J."/>
            <person name="Mondo S."/>
            <person name="Nolan M."/>
            <person name="Ohm R."/>
            <person name="Pangilinan J."/>
            <person name="Park H.-J."/>
            <person name="Ramirez L."/>
            <person name="Alfaro M."/>
            <person name="Sun H."/>
            <person name="Tritt A."/>
            <person name="Yoshinaga Y."/>
            <person name="Zwiers L.-H."/>
            <person name="Turgeon B."/>
            <person name="Goodwin S."/>
            <person name="Spatafora J."/>
            <person name="Crous P."/>
            <person name="Grigoriev I."/>
        </authorList>
    </citation>
    <scope>NUCLEOTIDE SEQUENCE [LARGE SCALE GENOMIC DNA]</scope>
    <source>
        <strain evidence="3">CECT 20119</strain>
    </source>
</reference>
<name>A0A6A6GJW4_9PEZI</name>
<gene>
    <name evidence="2" type="ORF">BDZ85DRAFT_258314</name>
</gene>
<protein>
    <submittedName>
        <fullName evidence="2">Uncharacterized protein</fullName>
    </submittedName>
</protein>
<dbReference type="Proteomes" id="UP000799538">
    <property type="component" value="Unassembled WGS sequence"/>
</dbReference>
<evidence type="ECO:0000313" key="2">
    <source>
        <dbReference type="EMBL" id="KAF2225928.1"/>
    </source>
</evidence>
<evidence type="ECO:0000256" key="1">
    <source>
        <dbReference type="SAM" id="MobiDB-lite"/>
    </source>
</evidence>
<organism evidence="2 3">
    <name type="scientific">Elsinoe ampelina</name>
    <dbReference type="NCBI Taxonomy" id="302913"/>
    <lineage>
        <taxon>Eukaryota</taxon>
        <taxon>Fungi</taxon>
        <taxon>Dikarya</taxon>
        <taxon>Ascomycota</taxon>
        <taxon>Pezizomycotina</taxon>
        <taxon>Dothideomycetes</taxon>
        <taxon>Dothideomycetidae</taxon>
        <taxon>Myriangiales</taxon>
        <taxon>Elsinoaceae</taxon>
        <taxon>Elsinoe</taxon>
    </lineage>
</organism>
<dbReference type="EMBL" id="ML992503">
    <property type="protein sequence ID" value="KAF2225928.1"/>
    <property type="molecule type" value="Genomic_DNA"/>
</dbReference>
<dbReference type="AlphaFoldDB" id="A0A6A6GJW4"/>
<sequence length="77" mass="8599">MMCPSDESPNLHRRHRPLTRHPRSMVARWSQALISSGLPARARVEPERGRLSMVSRGRSLGLASMSTSSGEEERLMG</sequence>
<feature type="region of interest" description="Disordered" evidence="1">
    <location>
        <begin position="1"/>
        <end position="23"/>
    </location>
</feature>
<proteinExistence type="predicted"/>
<evidence type="ECO:0000313" key="3">
    <source>
        <dbReference type="Proteomes" id="UP000799538"/>
    </source>
</evidence>